<dbReference type="Pfam" id="PF00754">
    <property type="entry name" value="F5_F8_type_C"/>
    <property type="match status" value="1"/>
</dbReference>
<feature type="domain" description="F5/8 type C" evidence="1">
    <location>
        <begin position="20"/>
        <end position="178"/>
    </location>
</feature>
<accession>A0A1E4QYK3</accession>
<dbReference type="InterPro" id="IPR000421">
    <property type="entry name" value="FA58C"/>
</dbReference>
<dbReference type="RefSeq" id="WP_069483551.1">
    <property type="nucleotide sequence ID" value="NZ_CP130331.1"/>
</dbReference>
<evidence type="ECO:0000313" key="2">
    <source>
        <dbReference type="EMBL" id="ODV53310.1"/>
    </source>
</evidence>
<dbReference type="SUPFAM" id="SSF49785">
    <property type="entry name" value="Galactose-binding domain-like"/>
    <property type="match status" value="1"/>
</dbReference>
<dbReference type="EMBL" id="MECQ01000008">
    <property type="protein sequence ID" value="ODV53310.1"/>
    <property type="molecule type" value="Genomic_DNA"/>
</dbReference>
<dbReference type="InterPro" id="IPR008979">
    <property type="entry name" value="Galactose-bd-like_sf"/>
</dbReference>
<name>A0A1E4QYK3_9BACI</name>
<dbReference type="OrthoDB" id="2735904at2"/>
<dbReference type="PROSITE" id="PS50022">
    <property type="entry name" value="FA58C_3"/>
    <property type="match status" value="1"/>
</dbReference>
<gene>
    <name evidence="2" type="ORF">BG258_23705</name>
</gene>
<proteinExistence type="predicted"/>
<organism evidence="2 3">
    <name type="scientific">Lysinibacillus fusiformis</name>
    <dbReference type="NCBI Taxonomy" id="28031"/>
    <lineage>
        <taxon>Bacteria</taxon>
        <taxon>Bacillati</taxon>
        <taxon>Bacillota</taxon>
        <taxon>Bacilli</taxon>
        <taxon>Bacillales</taxon>
        <taxon>Bacillaceae</taxon>
        <taxon>Lysinibacillus</taxon>
    </lineage>
</organism>
<dbReference type="Proteomes" id="UP000094784">
    <property type="component" value="Unassembled WGS sequence"/>
</dbReference>
<comment type="caution">
    <text evidence="2">The sequence shown here is derived from an EMBL/GenBank/DDBJ whole genome shotgun (WGS) entry which is preliminary data.</text>
</comment>
<protein>
    <recommendedName>
        <fullName evidence="1">F5/8 type C domain-containing protein</fullName>
    </recommendedName>
</protein>
<sequence>MTGYILLQANNKKYSIESIDAWHETKMTSSNEPAPLAVSASSQYSADYPAWRAFDGSIANVGSLNNCWITANGVKVGHIQLDFGRTTTIRGFSLTPRQNSTAASGINCMPKKFNFLGSNDGINYFLISEYKNEIWSAYTEERKFVLSKPVKYRFYKFEILENNGGTYVSIGEIKFLKGVVMSELPTGSLQNFIDYGKGLLSNLDQSINIKTYVTQDEVSKNDKGLRTSKLDRKPLYIEMI</sequence>
<dbReference type="Gene3D" id="2.60.120.260">
    <property type="entry name" value="Galactose-binding domain-like"/>
    <property type="match status" value="1"/>
</dbReference>
<evidence type="ECO:0000313" key="3">
    <source>
        <dbReference type="Proteomes" id="UP000094784"/>
    </source>
</evidence>
<evidence type="ECO:0000259" key="1">
    <source>
        <dbReference type="PROSITE" id="PS50022"/>
    </source>
</evidence>
<reference evidence="2 3" key="1">
    <citation type="submission" date="2016-09" db="EMBL/GenBank/DDBJ databases">
        <title>Draft genome sequence of the soil isolate, Lysinibacillus fusiformis M5, a potential hypoxanthine producer.</title>
        <authorList>
            <person name="Gallegos-Monterrosa R."/>
            <person name="Maroti G."/>
            <person name="Balint B."/>
            <person name="Kovacs A.T."/>
        </authorList>
    </citation>
    <scope>NUCLEOTIDE SEQUENCE [LARGE SCALE GENOMIC DNA]</scope>
    <source>
        <strain evidence="2 3">M5</strain>
    </source>
</reference>
<dbReference type="AlphaFoldDB" id="A0A1E4QYK3"/>